<dbReference type="PANTHER" id="PTHR37299:SF1">
    <property type="entry name" value="STAGE 0 SPORULATION PROTEIN A HOMOLOG"/>
    <property type="match status" value="1"/>
</dbReference>
<dbReference type="InterPro" id="IPR011006">
    <property type="entry name" value="CheY-like_superfamily"/>
</dbReference>
<dbReference type="Gene3D" id="2.40.50.1020">
    <property type="entry name" value="LytTr DNA-binding domain"/>
    <property type="match status" value="1"/>
</dbReference>
<evidence type="ECO:0000313" key="7">
    <source>
        <dbReference type="Proteomes" id="UP001060164"/>
    </source>
</evidence>
<dbReference type="InterPro" id="IPR046947">
    <property type="entry name" value="LytR-like"/>
</dbReference>
<dbReference type="Proteomes" id="UP001060164">
    <property type="component" value="Chromosome"/>
</dbReference>
<dbReference type="Pfam" id="PF00072">
    <property type="entry name" value="Response_reg"/>
    <property type="match status" value="1"/>
</dbReference>
<name>A0ABY5VFK2_9FIRM</name>
<evidence type="ECO:0000256" key="2">
    <source>
        <dbReference type="ARBA" id="ARBA00024867"/>
    </source>
</evidence>
<evidence type="ECO:0000259" key="5">
    <source>
        <dbReference type="PROSITE" id="PS50930"/>
    </source>
</evidence>
<reference evidence="6" key="1">
    <citation type="journal article" date="2022" name="Cell">
        <title>Design, construction, and in vivo augmentation of a complex gut microbiome.</title>
        <authorList>
            <person name="Cheng A.G."/>
            <person name="Ho P.Y."/>
            <person name="Aranda-Diaz A."/>
            <person name="Jain S."/>
            <person name="Yu F.B."/>
            <person name="Meng X."/>
            <person name="Wang M."/>
            <person name="Iakiviak M."/>
            <person name="Nagashima K."/>
            <person name="Zhao A."/>
            <person name="Murugkar P."/>
            <person name="Patil A."/>
            <person name="Atabakhsh K."/>
            <person name="Weakley A."/>
            <person name="Yan J."/>
            <person name="Brumbaugh A.R."/>
            <person name="Higginbottom S."/>
            <person name="Dimas A."/>
            <person name="Shiver A.L."/>
            <person name="Deutschbauer A."/>
            <person name="Neff N."/>
            <person name="Sonnenburg J.L."/>
            <person name="Huang K.C."/>
            <person name="Fischbach M.A."/>
        </authorList>
    </citation>
    <scope>NUCLEOTIDE SEQUENCE</scope>
    <source>
        <strain evidence="6">DSM 19829</strain>
    </source>
</reference>
<protein>
    <recommendedName>
        <fullName evidence="1">Stage 0 sporulation protein A homolog</fullName>
    </recommendedName>
</protein>
<keyword evidence="7" id="KW-1185">Reference proteome</keyword>
<feature type="domain" description="HTH LytTR-type" evidence="5">
    <location>
        <begin position="134"/>
        <end position="233"/>
    </location>
</feature>
<dbReference type="EMBL" id="CP102290">
    <property type="protein sequence ID" value="UWP59179.1"/>
    <property type="molecule type" value="Genomic_DNA"/>
</dbReference>
<organism evidence="6 7">
    <name type="scientific">Ruminococcus gauvreauii</name>
    <dbReference type="NCBI Taxonomy" id="438033"/>
    <lineage>
        <taxon>Bacteria</taxon>
        <taxon>Bacillati</taxon>
        <taxon>Bacillota</taxon>
        <taxon>Clostridia</taxon>
        <taxon>Eubacteriales</taxon>
        <taxon>Oscillospiraceae</taxon>
        <taxon>Ruminococcus</taxon>
    </lineage>
</organism>
<evidence type="ECO:0000259" key="4">
    <source>
        <dbReference type="PROSITE" id="PS50110"/>
    </source>
</evidence>
<dbReference type="SMART" id="SM00850">
    <property type="entry name" value="LytTR"/>
    <property type="match status" value="1"/>
</dbReference>
<evidence type="ECO:0000256" key="3">
    <source>
        <dbReference type="PROSITE-ProRule" id="PRU00169"/>
    </source>
</evidence>
<dbReference type="SUPFAM" id="SSF52172">
    <property type="entry name" value="CheY-like"/>
    <property type="match status" value="1"/>
</dbReference>
<evidence type="ECO:0000256" key="1">
    <source>
        <dbReference type="ARBA" id="ARBA00018672"/>
    </source>
</evidence>
<dbReference type="PROSITE" id="PS50930">
    <property type="entry name" value="HTH_LYTTR"/>
    <property type="match status" value="1"/>
</dbReference>
<dbReference type="RefSeq" id="WP_028528841.1">
    <property type="nucleotide sequence ID" value="NZ_CABLBR010000016.1"/>
</dbReference>
<feature type="modified residue" description="4-aspartylphosphate" evidence="3">
    <location>
        <position position="57"/>
    </location>
</feature>
<dbReference type="Pfam" id="PF04397">
    <property type="entry name" value="LytTR"/>
    <property type="match status" value="1"/>
</dbReference>
<dbReference type="InterPro" id="IPR007492">
    <property type="entry name" value="LytTR_DNA-bd_dom"/>
</dbReference>
<keyword evidence="3" id="KW-0597">Phosphoprotein</keyword>
<dbReference type="SMART" id="SM00448">
    <property type="entry name" value="REC"/>
    <property type="match status" value="1"/>
</dbReference>
<dbReference type="InterPro" id="IPR001789">
    <property type="entry name" value="Sig_transdc_resp-reg_receiver"/>
</dbReference>
<dbReference type="PANTHER" id="PTHR37299">
    <property type="entry name" value="TRANSCRIPTIONAL REGULATOR-RELATED"/>
    <property type="match status" value="1"/>
</dbReference>
<gene>
    <name evidence="6" type="ORF">NQ502_17710</name>
</gene>
<dbReference type="PROSITE" id="PS50110">
    <property type="entry name" value="RESPONSE_REGULATORY"/>
    <property type="match status" value="1"/>
</dbReference>
<feature type="domain" description="Response regulatory" evidence="4">
    <location>
        <begin position="2"/>
        <end position="120"/>
    </location>
</feature>
<dbReference type="Gene3D" id="3.40.50.2300">
    <property type="match status" value="1"/>
</dbReference>
<accession>A0ABY5VFK2</accession>
<sequence length="244" mass="28703">MNILICDDSVRDRANIRCLLSKYMDTQKESVRFLEFSDGSDLITYLKDHSADMIFLDIFMNQMNGIETARELRSLGCSACLIFISSSREFAVDSYSVQANYYLVKPVRYEDISSAMVSCMHHPVLEHSFQNYQLTVTHKRQEITIPQMTINYIEVYNRILTVHCTDRLIETYSTLDSVMDKLNRNCFIRPNRSYILNMHYIDHLDGNQFILKNRQAVLISRLQRRELCKTYFAFLTEQLWGPEL</sequence>
<dbReference type="GO" id="GO:0003677">
    <property type="term" value="F:DNA binding"/>
    <property type="evidence" value="ECO:0007669"/>
    <property type="project" value="UniProtKB-KW"/>
</dbReference>
<comment type="function">
    <text evidence="2">May play the central regulatory role in sporulation. It may be an element of the effector pathway responsible for the activation of sporulation genes in response to nutritional stress. Spo0A may act in concert with spo0H (a sigma factor) to control the expression of some genes that are critical to the sporulation process.</text>
</comment>
<keyword evidence="6" id="KW-0238">DNA-binding</keyword>
<proteinExistence type="predicted"/>
<evidence type="ECO:0000313" key="6">
    <source>
        <dbReference type="EMBL" id="UWP59179.1"/>
    </source>
</evidence>